<evidence type="ECO:0000313" key="2">
    <source>
        <dbReference type="EMBL" id="MXQ65687.1"/>
    </source>
</evidence>
<dbReference type="InterPro" id="IPR000157">
    <property type="entry name" value="TIR_dom"/>
</dbReference>
<accession>A0A6I4W689</accession>
<keyword evidence="3" id="KW-1185">Reference proteome</keyword>
<organism evidence="2 3">
    <name type="scientific">Actinomadura rayongensis</name>
    <dbReference type="NCBI Taxonomy" id="1429076"/>
    <lineage>
        <taxon>Bacteria</taxon>
        <taxon>Bacillati</taxon>
        <taxon>Actinomycetota</taxon>
        <taxon>Actinomycetes</taxon>
        <taxon>Streptosporangiales</taxon>
        <taxon>Thermomonosporaceae</taxon>
        <taxon>Actinomadura</taxon>
    </lineage>
</organism>
<dbReference type="EMBL" id="WUTW01000002">
    <property type="protein sequence ID" value="MXQ65687.1"/>
    <property type="molecule type" value="Genomic_DNA"/>
</dbReference>
<dbReference type="GO" id="GO:0007165">
    <property type="term" value="P:signal transduction"/>
    <property type="evidence" value="ECO:0007669"/>
    <property type="project" value="InterPro"/>
</dbReference>
<reference evidence="2 3" key="1">
    <citation type="submission" date="2019-12" db="EMBL/GenBank/DDBJ databases">
        <title>Nocardia macrotermitis sp. nov. and Nocardia aurantia sp. nov., isolated from the gut of the fungus growing-termite Macrotermes natalensis.</title>
        <authorList>
            <person name="Christine B."/>
            <person name="Rene B."/>
        </authorList>
    </citation>
    <scope>NUCLEOTIDE SEQUENCE [LARGE SCALE GENOMIC DNA]</scope>
    <source>
        <strain evidence="2 3">DSM 102126</strain>
    </source>
</reference>
<gene>
    <name evidence="2" type="ORF">GQ466_16790</name>
</gene>
<evidence type="ECO:0000259" key="1">
    <source>
        <dbReference type="Pfam" id="PF13676"/>
    </source>
</evidence>
<evidence type="ECO:0000313" key="3">
    <source>
        <dbReference type="Proteomes" id="UP000431901"/>
    </source>
</evidence>
<dbReference type="Proteomes" id="UP000431901">
    <property type="component" value="Unassembled WGS sequence"/>
</dbReference>
<dbReference type="Pfam" id="PF13676">
    <property type="entry name" value="TIR_2"/>
    <property type="match status" value="1"/>
</dbReference>
<dbReference type="InterPro" id="IPR011990">
    <property type="entry name" value="TPR-like_helical_dom_sf"/>
</dbReference>
<protein>
    <submittedName>
        <fullName evidence="2">TIR domain-containing protein</fullName>
    </submittedName>
</protein>
<dbReference type="CDD" id="cd01120">
    <property type="entry name" value="RecA-like_superfamily"/>
    <property type="match status" value="1"/>
</dbReference>
<dbReference type="RefSeq" id="WP_161103748.1">
    <property type="nucleotide sequence ID" value="NZ_JBHLYI010000006.1"/>
</dbReference>
<dbReference type="Gene3D" id="1.25.40.10">
    <property type="entry name" value="Tetratricopeptide repeat domain"/>
    <property type="match status" value="1"/>
</dbReference>
<proteinExistence type="predicted"/>
<dbReference type="AlphaFoldDB" id="A0A6I4W689"/>
<dbReference type="Gene3D" id="3.40.50.10140">
    <property type="entry name" value="Toll/interleukin-1 receptor homology (TIR) domain"/>
    <property type="match status" value="1"/>
</dbReference>
<dbReference type="InterPro" id="IPR035897">
    <property type="entry name" value="Toll_tir_struct_dom_sf"/>
</dbReference>
<name>A0A6I4W689_9ACTN</name>
<feature type="domain" description="TIR" evidence="1">
    <location>
        <begin position="9"/>
        <end position="141"/>
    </location>
</feature>
<sequence>MSAPPRDAIFISFRSADPGSYAAVYLDEVLVRMFGPDRVFRSSRSIEPGADFRRVLEEGLARACVVLVVIGKGWAQAAGSAGEPMLWRPDDWVRREIGESLRAGIHVVPVLLTDAKLPSAAELPPDLADLASRQSVHLRHRHIVNDTRHLLDRLGAVAPALAARHLAPDPGPSDVAASMPSALLRPENEVVPFAGRGGELAELTRWRDGPRALSVALVTGPAGQGKSRLAREFAARSARDGWVAGSLSGQVPVAEVARLGESGLKLLAVVDYAEGEIARIHEIVSVLLARRGAPAPARLLLLARTAGTWLDELLLFPGDEGAAVLDARTHLSLDGLTHDTAAEFRRAAAIFAARLGLPAPDEAAVGRRFARPDFATSARPLDVHAAALAFVLEDHGAGGAERDPVIRLLHHERLYWRRAAGTFSLPDPYPDRLAATVAAATLFGGDRADDLRRVVAALPTFHDEPRHVVDRYLRWTAELFPPGPDAVESAPSALRPDRLGEEHVARTLRRQPDLLAACLPVLWTPQVERALTVLGRAAPRHEEIGGHLRAVLRADLTRYGSLALAVALRLESPGPLADALAAEVDALGDAALARWLAAGVPAHLPVFAHLHATVARMALDAPGGDALIRARLRRGNAAREAVRGRYAAALAEAIEAVRALRTLAGAGPEHWAELALALAILADCLDGTGHPAEALQAVREAVHLQMAVVGPQILVPADPRDAPADPPAGGAAAAVAEAGRGVGGRSGRHERTLVVYLRLLVPRALAAGDAAEADAARVRIVQLLTIQRLRAADRAHARDLAAGGDAADEIRSNVESSFADFPDEPGPETTVTELADAARHLGVRAYVLDDVPVDGAGGRASVVVIETVVTGPWAVYRDADGWVVGLPRTGDDGEVVGVAGVIAVLGPVDTAPGELLRKLLFPT</sequence>
<comment type="caution">
    <text evidence="2">The sequence shown here is derived from an EMBL/GenBank/DDBJ whole genome shotgun (WGS) entry which is preliminary data.</text>
</comment>
<dbReference type="SUPFAM" id="SSF52200">
    <property type="entry name" value="Toll/Interleukin receptor TIR domain"/>
    <property type="match status" value="1"/>
</dbReference>
<dbReference type="OrthoDB" id="3218567at2"/>